<sequence length="32" mass="3834">MKKILFPIDFSETSFNAFRYALHFAKKLMPKL</sequence>
<dbReference type="OrthoDB" id="9788959at2"/>
<evidence type="ECO:0000259" key="1">
    <source>
        <dbReference type="Pfam" id="PF00582"/>
    </source>
</evidence>
<dbReference type="RefSeq" id="WP_151106175.1">
    <property type="nucleotide sequence ID" value="NZ_WAEM01000001.1"/>
</dbReference>
<proteinExistence type="predicted"/>
<keyword evidence="3" id="KW-1185">Reference proteome</keyword>
<feature type="domain" description="UspA" evidence="1">
    <location>
        <begin position="1"/>
        <end position="27"/>
    </location>
</feature>
<evidence type="ECO:0000313" key="3">
    <source>
        <dbReference type="Proteomes" id="UP000490922"/>
    </source>
</evidence>
<gene>
    <name evidence="2" type="ORF">F6464_02545</name>
</gene>
<dbReference type="SUPFAM" id="SSF52402">
    <property type="entry name" value="Adenine nucleotide alpha hydrolases-like"/>
    <property type="match status" value="1"/>
</dbReference>
<comment type="caution">
    <text evidence="2">The sequence shown here is derived from an EMBL/GenBank/DDBJ whole genome shotgun (WGS) entry which is preliminary data.</text>
</comment>
<organism evidence="2 3">
    <name type="scientific">Flavobacterium luteum</name>
    <dbReference type="NCBI Taxonomy" id="2026654"/>
    <lineage>
        <taxon>Bacteria</taxon>
        <taxon>Pseudomonadati</taxon>
        <taxon>Bacteroidota</taxon>
        <taxon>Flavobacteriia</taxon>
        <taxon>Flavobacteriales</taxon>
        <taxon>Flavobacteriaceae</taxon>
        <taxon>Flavobacterium</taxon>
    </lineage>
</organism>
<dbReference type="Proteomes" id="UP000490922">
    <property type="component" value="Unassembled WGS sequence"/>
</dbReference>
<protein>
    <recommendedName>
        <fullName evidence="1">UspA domain-containing protein</fullName>
    </recommendedName>
</protein>
<accession>A0A7J5AK49</accession>
<dbReference type="Gene3D" id="3.40.50.620">
    <property type="entry name" value="HUPs"/>
    <property type="match status" value="1"/>
</dbReference>
<reference evidence="2 3" key="1">
    <citation type="submission" date="2019-09" db="EMBL/GenBank/DDBJ databases">
        <title>Flavobacterium sp. nov., isolated from glacier ice.</title>
        <authorList>
            <person name="Liu Q."/>
        </authorList>
    </citation>
    <scope>NUCLEOTIDE SEQUENCE [LARGE SCALE GENOMIC DNA]</scope>
    <source>
        <strain evidence="2 3">NBRC 112527</strain>
    </source>
</reference>
<dbReference type="InterPro" id="IPR006016">
    <property type="entry name" value="UspA"/>
</dbReference>
<dbReference type="Pfam" id="PF00582">
    <property type="entry name" value="Usp"/>
    <property type="match status" value="1"/>
</dbReference>
<evidence type="ECO:0000313" key="2">
    <source>
        <dbReference type="EMBL" id="KAB1157982.1"/>
    </source>
</evidence>
<dbReference type="EMBL" id="WAEM01000001">
    <property type="protein sequence ID" value="KAB1157982.1"/>
    <property type="molecule type" value="Genomic_DNA"/>
</dbReference>
<dbReference type="InterPro" id="IPR014729">
    <property type="entry name" value="Rossmann-like_a/b/a_fold"/>
</dbReference>
<dbReference type="AlphaFoldDB" id="A0A7J5AK49"/>
<name>A0A7J5AK49_9FLAO</name>